<accession>A0A3D8PIA2</accession>
<evidence type="ECO:0000256" key="1">
    <source>
        <dbReference type="SAM" id="Phobius"/>
    </source>
</evidence>
<evidence type="ECO:0000313" key="4">
    <source>
        <dbReference type="Proteomes" id="UP000257143"/>
    </source>
</evidence>
<keyword evidence="1" id="KW-1133">Transmembrane helix</keyword>
<dbReference type="Pfam" id="PF07435">
    <property type="entry name" value="YycH"/>
    <property type="match status" value="1"/>
</dbReference>
<keyword evidence="1" id="KW-0812">Transmembrane</keyword>
<dbReference type="Proteomes" id="UP000257143">
    <property type="component" value="Unassembled WGS sequence"/>
</dbReference>
<evidence type="ECO:0000259" key="2">
    <source>
        <dbReference type="Pfam" id="PF07435"/>
    </source>
</evidence>
<dbReference type="InterPro" id="IPR009996">
    <property type="entry name" value="YycH"/>
</dbReference>
<keyword evidence="4" id="KW-1185">Reference proteome</keyword>
<dbReference type="Gene3D" id="3.30.310.160">
    <property type="entry name" value="YycH protein, domain 2"/>
    <property type="match status" value="1"/>
</dbReference>
<dbReference type="EMBL" id="PIOC01000033">
    <property type="protein sequence ID" value="RDW15217.1"/>
    <property type="molecule type" value="Genomic_DNA"/>
</dbReference>
<dbReference type="CDD" id="cd15787">
    <property type="entry name" value="YycH_N"/>
    <property type="match status" value="1"/>
</dbReference>
<evidence type="ECO:0000313" key="3">
    <source>
        <dbReference type="EMBL" id="RDW15217.1"/>
    </source>
</evidence>
<dbReference type="InterPro" id="IPR042274">
    <property type="entry name" value="YycH/YycI_2"/>
</dbReference>
<protein>
    <recommendedName>
        <fullName evidence="2">Regulatory protein YycH domain-containing protein</fullName>
    </recommendedName>
</protein>
<reference evidence="4" key="1">
    <citation type="submission" date="2017-11" db="EMBL/GenBank/DDBJ databases">
        <authorList>
            <person name="Zhu W."/>
        </authorList>
    </citation>
    <scope>NUCLEOTIDE SEQUENCE [LARGE SCALE GENOMIC DNA]</scope>
    <source>
        <strain evidence="4">CAU 1183</strain>
    </source>
</reference>
<name>A0A3D8PIA2_9BACI</name>
<feature type="transmembrane region" description="Helical" evidence="1">
    <location>
        <begin position="9"/>
        <end position="28"/>
    </location>
</feature>
<gene>
    <name evidence="3" type="ORF">CWR48_19515</name>
</gene>
<sequence>MKMETAKSFILIVLIGISLLLTFGLWSYQPDIPSVSDKPVNEAVDIGGKDNEEKRTVIEPREVVFHIGDHHYGFVDPLKREALYEQMQTWPISNLETRLVSGRTPNENEVEVIFPSELPMEILKSIMKITDVNVAMPNWSFDRMYFAFHPDNKSIQIEILSIDGRNEATAVINESSYYDKLWSYFQLEDDSLLKEYLSLDQTAKPIYIPMDAENIRKQSITYSLIDVPNQLIEVLFQDPSIVSRTYSSETGDTYYTDSQRGMHVYGNSERMEFVNPYSEDSIEDDQTAADILTNSIADINSHFGWTDEYYLMDINAKENSVRYQMYYGEYPIYNAFNLSYIDQKWINQRLSEYSRPLFQLNNPLGGSTVELMSGQNLVAYLTNNRNYNLENIQDIRVGYRLVYYYDDDESDESRTSGSNAKDRVIELIPGWFKLENGEWNEINLTEDQLLKGGD</sequence>
<comment type="caution">
    <text evidence="3">The sequence shown here is derived from an EMBL/GenBank/DDBJ whole genome shotgun (WGS) entry which is preliminary data.</text>
</comment>
<dbReference type="AlphaFoldDB" id="A0A3D8PIA2"/>
<dbReference type="RefSeq" id="WP_115774974.1">
    <property type="nucleotide sequence ID" value="NZ_PIOC01000033.1"/>
</dbReference>
<keyword evidence="1" id="KW-0472">Membrane</keyword>
<organism evidence="3 4">
    <name type="scientific">Oceanobacillus arenosus</name>
    <dbReference type="NCBI Taxonomy" id="1229153"/>
    <lineage>
        <taxon>Bacteria</taxon>
        <taxon>Bacillati</taxon>
        <taxon>Bacillota</taxon>
        <taxon>Bacilli</taxon>
        <taxon>Bacillales</taxon>
        <taxon>Bacillaceae</taxon>
        <taxon>Oceanobacillus</taxon>
    </lineage>
</organism>
<proteinExistence type="predicted"/>
<feature type="domain" description="Regulatory protein YycH" evidence="2">
    <location>
        <begin position="4"/>
        <end position="447"/>
    </location>
</feature>
<dbReference type="OrthoDB" id="2382185at2"/>